<dbReference type="RefSeq" id="WP_062215906.1">
    <property type="nucleotide sequence ID" value="NZ_CP012023.1"/>
</dbReference>
<dbReference type="AlphaFoldDB" id="A0A0P0A887"/>
<evidence type="ECO:0000313" key="1">
    <source>
        <dbReference type="EMBL" id="ALI54735.1"/>
    </source>
</evidence>
<protein>
    <submittedName>
        <fullName evidence="1">Uncharacterized protein</fullName>
    </submittedName>
</protein>
<proteinExistence type="predicted"/>
<sequence length="148" mass="16651">MIAWISKFLDNGAEPKPSHLSAFWHPAQFSKVYDSATGQTNVAMLITSPEPLYEMGQPDPAKIDRLAREIERYVRTKWATAEVQKASRMFANMPVSNFVVILEHAALGAYATRTQRVQALYSFDGTHIGELESAQRKFDDSIEQCVTI</sequence>
<dbReference type="EMBL" id="CP012023">
    <property type="protein sequence ID" value="ALI54735.1"/>
    <property type="molecule type" value="Genomic_DNA"/>
</dbReference>
<dbReference type="OrthoDB" id="7860888at2"/>
<organism evidence="1 2">
    <name type="scientific">Celeribacter marinus</name>
    <dbReference type="NCBI Taxonomy" id="1397108"/>
    <lineage>
        <taxon>Bacteria</taxon>
        <taxon>Pseudomonadati</taxon>
        <taxon>Pseudomonadota</taxon>
        <taxon>Alphaproteobacteria</taxon>
        <taxon>Rhodobacterales</taxon>
        <taxon>Roseobacteraceae</taxon>
        <taxon>Celeribacter</taxon>
    </lineage>
</organism>
<reference evidence="2" key="1">
    <citation type="submission" date="2015-05" db="EMBL/GenBank/DDBJ databases">
        <authorList>
            <person name="Oh H.-M."/>
            <person name="Yang J.-A."/>
            <person name="Cho J.-C."/>
            <person name="Kang I."/>
        </authorList>
    </citation>
    <scope>NUCLEOTIDE SEQUENCE [LARGE SCALE GENOMIC DNA]</scope>
    <source>
        <strain evidence="2">IMCC 12053</strain>
    </source>
</reference>
<dbReference type="PATRIC" id="fig|1397108.4.peg.815"/>
<accession>A0A0P0A887</accession>
<name>A0A0P0A887_9RHOB</name>
<evidence type="ECO:0000313" key="2">
    <source>
        <dbReference type="Proteomes" id="UP000064920"/>
    </source>
</evidence>
<keyword evidence="2" id="KW-1185">Reference proteome</keyword>
<dbReference type="Proteomes" id="UP000064920">
    <property type="component" value="Chromosome"/>
</dbReference>
<dbReference type="KEGG" id="cmar:IMCC12053_787"/>
<dbReference type="STRING" id="1397108.IMCC12053_787"/>
<gene>
    <name evidence="1" type="ORF">IMCC12053_787</name>
</gene>